<name>A0A8T3C163_DENNO</name>
<gene>
    <name evidence="1" type="ORF">KFK09_004622</name>
</gene>
<comment type="caution">
    <text evidence="1">The sequence shown here is derived from an EMBL/GenBank/DDBJ whole genome shotgun (WGS) entry which is preliminary data.</text>
</comment>
<evidence type="ECO:0000313" key="1">
    <source>
        <dbReference type="EMBL" id="KAI0525229.1"/>
    </source>
</evidence>
<accession>A0A8T3C163</accession>
<reference evidence="1" key="1">
    <citation type="journal article" date="2022" name="Front. Genet.">
        <title>Chromosome-Scale Assembly of the Dendrobium nobile Genome Provides Insights Into the Molecular Mechanism of the Biosynthesis of the Medicinal Active Ingredient of Dendrobium.</title>
        <authorList>
            <person name="Xu Q."/>
            <person name="Niu S.-C."/>
            <person name="Li K.-L."/>
            <person name="Zheng P.-J."/>
            <person name="Zhang X.-J."/>
            <person name="Jia Y."/>
            <person name="Liu Y."/>
            <person name="Niu Y.-X."/>
            <person name="Yu L.-H."/>
            <person name="Chen D.-F."/>
            <person name="Zhang G.-Q."/>
        </authorList>
    </citation>
    <scope>NUCLEOTIDE SEQUENCE</scope>
    <source>
        <tissue evidence="1">Leaf</tissue>
    </source>
</reference>
<sequence>MFRIDFNITNQCLRLVKLACTPSNMGFQLFRLTRNIKKKKKKHFQVNQIDNGSTYQRSTGQI</sequence>
<keyword evidence="2" id="KW-1185">Reference proteome</keyword>
<dbReference type="Proteomes" id="UP000829196">
    <property type="component" value="Unassembled WGS sequence"/>
</dbReference>
<dbReference type="AlphaFoldDB" id="A0A8T3C163"/>
<protein>
    <submittedName>
        <fullName evidence="1">Uncharacterized protein</fullName>
    </submittedName>
</protein>
<organism evidence="1 2">
    <name type="scientific">Dendrobium nobile</name>
    <name type="common">Orchid</name>
    <dbReference type="NCBI Taxonomy" id="94219"/>
    <lineage>
        <taxon>Eukaryota</taxon>
        <taxon>Viridiplantae</taxon>
        <taxon>Streptophyta</taxon>
        <taxon>Embryophyta</taxon>
        <taxon>Tracheophyta</taxon>
        <taxon>Spermatophyta</taxon>
        <taxon>Magnoliopsida</taxon>
        <taxon>Liliopsida</taxon>
        <taxon>Asparagales</taxon>
        <taxon>Orchidaceae</taxon>
        <taxon>Epidendroideae</taxon>
        <taxon>Malaxideae</taxon>
        <taxon>Dendrobiinae</taxon>
        <taxon>Dendrobium</taxon>
    </lineage>
</organism>
<dbReference type="EMBL" id="JAGYWB010000004">
    <property type="protein sequence ID" value="KAI0525229.1"/>
    <property type="molecule type" value="Genomic_DNA"/>
</dbReference>
<evidence type="ECO:0000313" key="2">
    <source>
        <dbReference type="Proteomes" id="UP000829196"/>
    </source>
</evidence>
<proteinExistence type="predicted"/>